<evidence type="ECO:0000256" key="3">
    <source>
        <dbReference type="ARBA" id="ARBA00023125"/>
    </source>
</evidence>
<evidence type="ECO:0000256" key="2">
    <source>
        <dbReference type="ARBA" id="ARBA00023015"/>
    </source>
</evidence>
<name>A0A3M6R0F8_9BURK</name>
<evidence type="ECO:0000256" key="4">
    <source>
        <dbReference type="ARBA" id="ARBA00023163"/>
    </source>
</evidence>
<dbReference type="GO" id="GO:0005829">
    <property type="term" value="C:cytosol"/>
    <property type="evidence" value="ECO:0007669"/>
    <property type="project" value="TreeGrafter"/>
</dbReference>
<proteinExistence type="inferred from homology"/>
<keyword evidence="4" id="KW-0804">Transcription</keyword>
<dbReference type="InterPro" id="IPR036390">
    <property type="entry name" value="WH_DNA-bd_sf"/>
</dbReference>
<dbReference type="RefSeq" id="WP_122226816.1">
    <property type="nucleotide sequence ID" value="NZ_RDQO01000001.1"/>
</dbReference>
<dbReference type="GO" id="GO:0003700">
    <property type="term" value="F:DNA-binding transcription factor activity"/>
    <property type="evidence" value="ECO:0007669"/>
    <property type="project" value="InterPro"/>
</dbReference>
<dbReference type="InterPro" id="IPR005119">
    <property type="entry name" value="LysR_subst-bd"/>
</dbReference>
<dbReference type="InterPro" id="IPR050950">
    <property type="entry name" value="HTH-type_LysR_regulators"/>
</dbReference>
<dbReference type="PROSITE" id="PS50931">
    <property type="entry name" value="HTH_LYSR"/>
    <property type="match status" value="1"/>
</dbReference>
<dbReference type="Pfam" id="PF00126">
    <property type="entry name" value="HTH_1"/>
    <property type="match status" value="1"/>
</dbReference>
<dbReference type="Gene3D" id="1.10.10.10">
    <property type="entry name" value="Winged helix-like DNA-binding domain superfamily/Winged helix DNA-binding domain"/>
    <property type="match status" value="1"/>
</dbReference>
<dbReference type="InterPro" id="IPR036388">
    <property type="entry name" value="WH-like_DNA-bd_sf"/>
</dbReference>
<reference evidence="6 7" key="1">
    <citation type="submission" date="2018-10" db="EMBL/GenBank/DDBJ databases">
        <title>Draft genome of Cortibacter populi DSM10536.</title>
        <authorList>
            <person name="Bernier A.-M."/>
            <person name="Bernard K."/>
        </authorList>
    </citation>
    <scope>NUCLEOTIDE SEQUENCE [LARGE SCALE GENOMIC DNA]</scope>
    <source>
        <strain evidence="6 7">DSM 105136</strain>
    </source>
</reference>
<comment type="similarity">
    <text evidence="1">Belongs to the LysR transcriptional regulatory family.</text>
</comment>
<dbReference type="Pfam" id="PF03466">
    <property type="entry name" value="LysR_substrate"/>
    <property type="match status" value="1"/>
</dbReference>
<accession>A0A3M6R0F8</accession>
<keyword evidence="3" id="KW-0238">DNA-binding</keyword>
<dbReference type="SUPFAM" id="SSF46785">
    <property type="entry name" value="Winged helix' DNA-binding domain"/>
    <property type="match status" value="1"/>
</dbReference>
<dbReference type="Gene3D" id="3.40.190.290">
    <property type="match status" value="1"/>
</dbReference>
<comment type="caution">
    <text evidence="6">The sequence shown here is derived from an EMBL/GenBank/DDBJ whole genome shotgun (WGS) entry which is preliminary data.</text>
</comment>
<dbReference type="SUPFAM" id="SSF53850">
    <property type="entry name" value="Periplasmic binding protein-like II"/>
    <property type="match status" value="1"/>
</dbReference>
<dbReference type="OrthoDB" id="8839922at2"/>
<keyword evidence="2" id="KW-0805">Transcription regulation</keyword>
<gene>
    <name evidence="6" type="ORF">D8I35_06460</name>
</gene>
<evidence type="ECO:0000256" key="1">
    <source>
        <dbReference type="ARBA" id="ARBA00009437"/>
    </source>
</evidence>
<keyword evidence="7" id="KW-1185">Reference proteome</keyword>
<dbReference type="InterPro" id="IPR000847">
    <property type="entry name" value="LysR_HTH_N"/>
</dbReference>
<evidence type="ECO:0000313" key="7">
    <source>
        <dbReference type="Proteomes" id="UP000278006"/>
    </source>
</evidence>
<sequence length="307" mass="33552">MHIHSRAILYFDMIRRCGSIREAARHLHVASSAVNRQLLQLEEEVGGPLFERLSGGLRLTPTGEIFSRHVLTVLQDQNRLVSELGLLRGVHRGTVQIAAVEGLTADILPTVIAAMRQRHPGITIQVRICGSAQAARAVMEGEADVGIGFAIERSEQLRQCSVARFELGVIAPAGHPIASCKRVDFARCAQYPLIMPSRELSMHGLLQPVVSHHKGALNVCIEVSSVELGKKLAEAGVGLFFQSRIGVEQEQQKGTLVHIPLNTPQAMYSELGVYVRAGRTLPSALDAFLQIVTRLIEERQRSEVTSG</sequence>
<evidence type="ECO:0000259" key="5">
    <source>
        <dbReference type="PROSITE" id="PS50931"/>
    </source>
</evidence>
<protein>
    <submittedName>
        <fullName evidence="6">LysR family transcriptional regulator</fullName>
    </submittedName>
</protein>
<organism evidence="6 7">
    <name type="scientific">Corticibacter populi</name>
    <dbReference type="NCBI Taxonomy" id="1550736"/>
    <lineage>
        <taxon>Bacteria</taxon>
        <taxon>Pseudomonadati</taxon>
        <taxon>Pseudomonadota</taxon>
        <taxon>Betaproteobacteria</taxon>
        <taxon>Burkholderiales</taxon>
        <taxon>Comamonadaceae</taxon>
        <taxon>Corticibacter</taxon>
    </lineage>
</organism>
<dbReference type="AlphaFoldDB" id="A0A3M6R0F8"/>
<dbReference type="GO" id="GO:0003677">
    <property type="term" value="F:DNA binding"/>
    <property type="evidence" value="ECO:0007669"/>
    <property type="project" value="UniProtKB-KW"/>
</dbReference>
<dbReference type="PANTHER" id="PTHR30419">
    <property type="entry name" value="HTH-TYPE TRANSCRIPTIONAL REGULATOR YBHD"/>
    <property type="match status" value="1"/>
</dbReference>
<dbReference type="Proteomes" id="UP000278006">
    <property type="component" value="Unassembled WGS sequence"/>
</dbReference>
<dbReference type="EMBL" id="RDQO01000001">
    <property type="protein sequence ID" value="RMX08691.1"/>
    <property type="molecule type" value="Genomic_DNA"/>
</dbReference>
<evidence type="ECO:0000313" key="6">
    <source>
        <dbReference type="EMBL" id="RMX08691.1"/>
    </source>
</evidence>
<dbReference type="PANTHER" id="PTHR30419:SF2">
    <property type="entry name" value="LYSR FAMILY TRANSCRIPTIONAL REGULATOR"/>
    <property type="match status" value="1"/>
</dbReference>
<feature type="domain" description="HTH lysR-type" evidence="5">
    <location>
        <begin position="3"/>
        <end position="60"/>
    </location>
</feature>